<dbReference type="InterPro" id="IPR000182">
    <property type="entry name" value="GNAT_dom"/>
</dbReference>
<dbReference type="SUPFAM" id="SSF55729">
    <property type="entry name" value="Acyl-CoA N-acyltransferases (Nat)"/>
    <property type="match status" value="1"/>
</dbReference>
<organism evidence="2 3">
    <name type="scientific">Marasmius tenuissimus</name>
    <dbReference type="NCBI Taxonomy" id="585030"/>
    <lineage>
        <taxon>Eukaryota</taxon>
        <taxon>Fungi</taxon>
        <taxon>Dikarya</taxon>
        <taxon>Basidiomycota</taxon>
        <taxon>Agaricomycotina</taxon>
        <taxon>Agaricomycetes</taxon>
        <taxon>Agaricomycetidae</taxon>
        <taxon>Agaricales</taxon>
        <taxon>Marasmiineae</taxon>
        <taxon>Marasmiaceae</taxon>
        <taxon>Marasmius</taxon>
    </lineage>
</organism>
<reference evidence="2 3" key="1">
    <citation type="submission" date="2024-05" db="EMBL/GenBank/DDBJ databases">
        <title>A draft genome resource for the thread blight pathogen Marasmius tenuissimus strain MS-2.</title>
        <authorList>
            <person name="Yulfo-Soto G.E."/>
            <person name="Baruah I.K."/>
            <person name="Amoako-Attah I."/>
            <person name="Bukari Y."/>
            <person name="Meinhardt L.W."/>
            <person name="Bailey B.A."/>
            <person name="Cohen S.P."/>
        </authorList>
    </citation>
    <scope>NUCLEOTIDE SEQUENCE [LARGE SCALE GENOMIC DNA]</scope>
    <source>
        <strain evidence="2 3">MS-2</strain>
    </source>
</reference>
<dbReference type="Gene3D" id="3.40.630.30">
    <property type="match status" value="1"/>
</dbReference>
<proteinExistence type="predicted"/>
<protein>
    <recommendedName>
        <fullName evidence="1">N-acetyltransferase domain-containing protein</fullName>
    </recommendedName>
</protein>
<dbReference type="InterPro" id="IPR052523">
    <property type="entry name" value="Trichothecene_AcTrans"/>
</dbReference>
<evidence type="ECO:0000313" key="2">
    <source>
        <dbReference type="EMBL" id="KAL0062375.1"/>
    </source>
</evidence>
<gene>
    <name evidence="2" type="ORF">AAF712_010721</name>
</gene>
<keyword evidence="3" id="KW-1185">Reference proteome</keyword>
<dbReference type="Pfam" id="PF13508">
    <property type="entry name" value="Acetyltransf_7"/>
    <property type="match status" value="1"/>
</dbReference>
<name>A0ABR2ZM98_9AGAR</name>
<comment type="caution">
    <text evidence="2">The sequence shown here is derived from an EMBL/GenBank/DDBJ whole genome shotgun (WGS) entry which is preliminary data.</text>
</comment>
<dbReference type="CDD" id="cd04301">
    <property type="entry name" value="NAT_SF"/>
    <property type="match status" value="1"/>
</dbReference>
<dbReference type="PANTHER" id="PTHR42791">
    <property type="entry name" value="GNAT FAMILY ACETYLTRANSFERASE"/>
    <property type="match status" value="1"/>
</dbReference>
<dbReference type="PANTHER" id="PTHR42791:SF1">
    <property type="entry name" value="N-ACETYLTRANSFERASE DOMAIN-CONTAINING PROTEIN"/>
    <property type="match status" value="1"/>
</dbReference>
<dbReference type="PROSITE" id="PS51186">
    <property type="entry name" value="GNAT"/>
    <property type="match status" value="1"/>
</dbReference>
<evidence type="ECO:0000259" key="1">
    <source>
        <dbReference type="PROSITE" id="PS51186"/>
    </source>
</evidence>
<feature type="domain" description="N-acetyltransferase" evidence="1">
    <location>
        <begin position="93"/>
        <end position="233"/>
    </location>
</feature>
<dbReference type="EMBL" id="JBBXMP010000106">
    <property type="protein sequence ID" value="KAL0062375.1"/>
    <property type="molecule type" value="Genomic_DNA"/>
</dbReference>
<accession>A0ABR2ZM98</accession>
<sequence length="242" mass="27149">MSKPQPQISLTTPAELPSVIACENLAFSNSPLITIVCPDRAGLAKAGIDPRLWPDFNYWLKVRSDDYKNGSIFLTAKIGDEIAGYAKLNMPTAMLEEVKKQPAFAERFSEDELRRALEDARNKEYSDEPTGMNAEALQAFRVCQAEVTKRHPDIDDTYYLQLMAVHPRFQRQGVGMALMARVNEIADSTGIPMYIRDATDDGLPLYLKNGFKQVDTLRYEYKDAVVDLAVLYRPGKNGDGHP</sequence>
<dbReference type="Proteomes" id="UP001437256">
    <property type="component" value="Unassembled WGS sequence"/>
</dbReference>
<dbReference type="InterPro" id="IPR016181">
    <property type="entry name" value="Acyl_CoA_acyltransferase"/>
</dbReference>
<evidence type="ECO:0000313" key="3">
    <source>
        <dbReference type="Proteomes" id="UP001437256"/>
    </source>
</evidence>